<dbReference type="EMBL" id="CP006933">
    <property type="protein sequence ID" value="AIS32368.1"/>
    <property type="molecule type" value="Genomic_DNA"/>
</dbReference>
<dbReference type="AlphaFoldDB" id="A0A089ZIC8"/>
<dbReference type="OrthoDB" id="211258at2157"/>
<dbReference type="RefSeq" id="WP_048085349.1">
    <property type="nucleotide sequence ID" value="NZ_CP006933.1"/>
</dbReference>
<gene>
    <name evidence="2" type="ORF">BRM9_1554</name>
</gene>
<dbReference type="KEGG" id="mfc:BRM9_1554"/>
<organism evidence="2 3">
    <name type="scientific">Methanobacterium formicicum</name>
    <dbReference type="NCBI Taxonomy" id="2162"/>
    <lineage>
        <taxon>Archaea</taxon>
        <taxon>Methanobacteriati</taxon>
        <taxon>Methanobacteriota</taxon>
        <taxon>Methanomada group</taxon>
        <taxon>Methanobacteria</taxon>
        <taxon>Methanobacteriales</taxon>
        <taxon>Methanobacteriaceae</taxon>
        <taxon>Methanobacterium</taxon>
    </lineage>
</organism>
<evidence type="ECO:0000313" key="3">
    <source>
        <dbReference type="Proteomes" id="UP000029661"/>
    </source>
</evidence>
<proteinExistence type="predicted"/>
<dbReference type="STRING" id="2162.BRM9_1554"/>
<accession>A0A089ZIC8</accession>
<dbReference type="Proteomes" id="UP000029661">
    <property type="component" value="Chromosome"/>
</dbReference>
<dbReference type="GeneID" id="24792721"/>
<dbReference type="Pfam" id="PF18754">
    <property type="entry name" value="Nmad3"/>
    <property type="match status" value="1"/>
</dbReference>
<name>A0A089ZIC8_METFO</name>
<reference evidence="2 3" key="1">
    <citation type="submission" date="2013-12" db="EMBL/GenBank/DDBJ databases">
        <title>The complete genome sequence of Methanobacterium sp. BRM9.</title>
        <authorList>
            <consortium name="Pastoral Greenhouse Gas Research Consortium"/>
            <person name="Kelly W.J."/>
            <person name="Leahy S.C."/>
            <person name="Perry R."/>
            <person name="Li D."/>
            <person name="Altermann E."/>
            <person name="Lambie S.C."/>
            <person name="Attwood G.T."/>
        </authorList>
    </citation>
    <scope>NUCLEOTIDE SEQUENCE [LARGE SCALE GENOMIC DNA]</scope>
    <source>
        <strain evidence="2 3">BRM9</strain>
    </source>
</reference>
<protein>
    <recommendedName>
        <fullName evidence="1">Nucleotide modification associated domain-containing protein</fullName>
    </recommendedName>
</protein>
<sequence length="237" mass="27001">MKKAMLLRVGIDKGCGGALAPIFEDGSFEFIPIPEGDLNSVESKTYMNTKGRSGHPLSYYLPQKIKDNPMHFDPEFETFTYGDPTTKRNYLLKLNKGDLLVFYAGLTPFMTHKFDEALYIIGYFTVDKVIDFNQLTEMKAKEVSHCYPNNAHIKRSMDYHNLVIVEGNKNNSQLLNEAILVSQKKLNKIGRTYHAVSSEMEEKIGIKGSIQRSIPPRFIKEKKNLNNLMTILGLKEN</sequence>
<dbReference type="InterPro" id="IPR041135">
    <property type="entry name" value="Nmad3"/>
</dbReference>
<evidence type="ECO:0000313" key="2">
    <source>
        <dbReference type="EMBL" id="AIS32368.1"/>
    </source>
</evidence>
<evidence type="ECO:0000259" key="1">
    <source>
        <dbReference type="Pfam" id="PF18754"/>
    </source>
</evidence>
<feature type="domain" description="Nucleotide modification associated" evidence="1">
    <location>
        <begin position="3"/>
        <end position="186"/>
    </location>
</feature>